<dbReference type="InterPro" id="IPR051533">
    <property type="entry name" value="WaaL-like"/>
</dbReference>
<dbReference type="EMBL" id="FQYX01000001">
    <property type="protein sequence ID" value="SHI30681.1"/>
    <property type="molecule type" value="Genomic_DNA"/>
</dbReference>
<evidence type="ECO:0000313" key="8">
    <source>
        <dbReference type="Proteomes" id="UP000184231"/>
    </source>
</evidence>
<evidence type="ECO:0000256" key="5">
    <source>
        <dbReference type="SAM" id="Phobius"/>
    </source>
</evidence>
<sequence length="435" mass="50158">MSDFRTINFKNLLKSNSVLENINYGKILLYSFAVSIYLPMIFTNIISIILVVYCFFKFNKVGLKTVIKDKFVTLFLLFFLILAFGFLYNIPVVGVFKGMEKKLSFLVLPITIGLIGIKRKDIEIIFMLFFYAGILVTTFAFFKVFLSPLEPLEFKNFINHELSNKVGLHATYLSMFLVLSLAYPLLYLKSLKNNNIKISIYCLSIVCVVYILFLGVRIVWLTLVLLLILSGFYLIRKSVFSKKNIFIASITVIIIPLLIFMVNPLRERLKEMVNYNNEYNTKEVWGGRGIRIMIWESGFQLFKKQPLLGYGSSNAVQTELETVYKENNLGPLLYMMEKNGKTFNPHNQFLSEVLKHGILIGFYYPFVLIFLGKGYYENNSIVGFLFLLITFGVSLTETILELNKGIVFFSFFASILYFSYKHNLNPKSSSRVGLE</sequence>
<proteinExistence type="predicted"/>
<feature type="transmembrane region" description="Helical" evidence="5">
    <location>
        <begin position="245"/>
        <end position="262"/>
    </location>
</feature>
<dbReference type="AlphaFoldDB" id="A0A1M6A2E5"/>
<feature type="transmembrane region" description="Helical" evidence="5">
    <location>
        <begin position="166"/>
        <end position="188"/>
    </location>
</feature>
<dbReference type="GO" id="GO:0016020">
    <property type="term" value="C:membrane"/>
    <property type="evidence" value="ECO:0007669"/>
    <property type="project" value="UniProtKB-SubCell"/>
</dbReference>
<evidence type="ECO:0000256" key="3">
    <source>
        <dbReference type="ARBA" id="ARBA00022989"/>
    </source>
</evidence>
<dbReference type="PANTHER" id="PTHR37422">
    <property type="entry name" value="TEICHURONIC ACID BIOSYNTHESIS PROTEIN TUAE"/>
    <property type="match status" value="1"/>
</dbReference>
<keyword evidence="7" id="KW-0436">Ligase</keyword>
<dbReference type="PANTHER" id="PTHR37422:SF13">
    <property type="entry name" value="LIPOPOLYSACCHARIDE BIOSYNTHESIS PROTEIN PA4999-RELATED"/>
    <property type="match status" value="1"/>
</dbReference>
<feature type="transmembrane region" description="Helical" evidence="5">
    <location>
        <begin position="200"/>
        <end position="233"/>
    </location>
</feature>
<feature type="transmembrane region" description="Helical" evidence="5">
    <location>
        <begin position="353"/>
        <end position="372"/>
    </location>
</feature>
<dbReference type="OrthoDB" id="1093278at2"/>
<keyword evidence="2 5" id="KW-0812">Transmembrane</keyword>
<keyword evidence="4 5" id="KW-0472">Membrane</keyword>
<dbReference type="Proteomes" id="UP000184231">
    <property type="component" value="Unassembled WGS sequence"/>
</dbReference>
<comment type="subcellular location">
    <subcellularLocation>
        <location evidence="1">Membrane</location>
        <topology evidence="1">Multi-pass membrane protein</topology>
    </subcellularLocation>
</comment>
<keyword evidence="8" id="KW-1185">Reference proteome</keyword>
<evidence type="ECO:0000256" key="4">
    <source>
        <dbReference type="ARBA" id="ARBA00023136"/>
    </source>
</evidence>
<feature type="transmembrane region" description="Helical" evidence="5">
    <location>
        <begin position="102"/>
        <end position="117"/>
    </location>
</feature>
<feature type="transmembrane region" description="Helical" evidence="5">
    <location>
        <begin position="27"/>
        <end position="56"/>
    </location>
</feature>
<evidence type="ECO:0000256" key="2">
    <source>
        <dbReference type="ARBA" id="ARBA00022692"/>
    </source>
</evidence>
<gene>
    <name evidence="7" type="ORF">SAMN04487911_10149</name>
</gene>
<dbReference type="Pfam" id="PF04932">
    <property type="entry name" value="Wzy_C"/>
    <property type="match status" value="1"/>
</dbReference>
<feature type="transmembrane region" description="Helical" evidence="5">
    <location>
        <begin position="71"/>
        <end position="90"/>
    </location>
</feature>
<evidence type="ECO:0000256" key="1">
    <source>
        <dbReference type="ARBA" id="ARBA00004141"/>
    </source>
</evidence>
<accession>A0A1M6A2E5</accession>
<evidence type="ECO:0000259" key="6">
    <source>
        <dbReference type="Pfam" id="PF04932"/>
    </source>
</evidence>
<protein>
    <submittedName>
        <fullName evidence="7">O-antigen ligase</fullName>
    </submittedName>
</protein>
<dbReference type="InterPro" id="IPR007016">
    <property type="entry name" value="O-antigen_ligase-rel_domated"/>
</dbReference>
<feature type="transmembrane region" description="Helical" evidence="5">
    <location>
        <begin position="124"/>
        <end position="146"/>
    </location>
</feature>
<evidence type="ECO:0000313" key="7">
    <source>
        <dbReference type="EMBL" id="SHI30681.1"/>
    </source>
</evidence>
<dbReference type="STRING" id="558155.SAMN04487911_10149"/>
<organism evidence="7 8">
    <name type="scientific">Arenibacter nanhaiticus</name>
    <dbReference type="NCBI Taxonomy" id="558155"/>
    <lineage>
        <taxon>Bacteria</taxon>
        <taxon>Pseudomonadati</taxon>
        <taxon>Bacteroidota</taxon>
        <taxon>Flavobacteriia</taxon>
        <taxon>Flavobacteriales</taxon>
        <taxon>Flavobacteriaceae</taxon>
        <taxon>Arenibacter</taxon>
    </lineage>
</organism>
<dbReference type="RefSeq" id="WP_072762633.1">
    <property type="nucleotide sequence ID" value="NZ_FQYX01000001.1"/>
</dbReference>
<feature type="transmembrane region" description="Helical" evidence="5">
    <location>
        <begin position="402"/>
        <end position="420"/>
    </location>
</feature>
<dbReference type="GO" id="GO:0016874">
    <property type="term" value="F:ligase activity"/>
    <property type="evidence" value="ECO:0007669"/>
    <property type="project" value="UniProtKB-KW"/>
</dbReference>
<feature type="transmembrane region" description="Helical" evidence="5">
    <location>
        <begin position="378"/>
        <end position="395"/>
    </location>
</feature>
<keyword evidence="3 5" id="KW-1133">Transmembrane helix</keyword>
<feature type="domain" description="O-antigen ligase-related" evidence="6">
    <location>
        <begin position="204"/>
        <end position="359"/>
    </location>
</feature>
<reference evidence="7 8" key="1">
    <citation type="submission" date="2016-11" db="EMBL/GenBank/DDBJ databases">
        <authorList>
            <person name="Jaros S."/>
            <person name="Januszkiewicz K."/>
            <person name="Wedrychowicz H."/>
        </authorList>
    </citation>
    <scope>NUCLEOTIDE SEQUENCE [LARGE SCALE GENOMIC DNA]</scope>
    <source>
        <strain evidence="7 8">CGMCC 1.8863</strain>
    </source>
</reference>
<name>A0A1M6A2E5_9FLAO</name>